<proteinExistence type="predicted"/>
<sequence length="192" mass="22185">MGVNLRMSSSSSSISSSSFPKSTLGKPLCFCELEATLKWSSNAKNPRRPFLGCSKYNTQGLPYCKFFKWLDGNEVIDLQVEERTASLLKKEKEVEKILELLEKREIELRKIVDRLERGQMVLSNKCDDVIQKELVLNAQEAKLRRVGTLFRIYCYFAFLHIVYEFFPKYLDKINGSTKWPIGKKNGLQNLCI</sequence>
<dbReference type="RefSeq" id="XP_035540000.1">
    <property type="nucleotide sequence ID" value="XM_035684107.1"/>
</dbReference>
<dbReference type="PANTHER" id="PTHR33248">
    <property type="entry name" value="ZINC ION-BINDING PROTEIN"/>
    <property type="match status" value="1"/>
</dbReference>
<dbReference type="OrthoDB" id="986197at2759"/>
<gene>
    <name evidence="4" type="primary">LOC108998241</name>
</gene>
<evidence type="ECO:0000313" key="3">
    <source>
        <dbReference type="Proteomes" id="UP000235220"/>
    </source>
</evidence>
<protein>
    <submittedName>
        <fullName evidence="4">Uncharacterized protein LOC108998241</fullName>
    </submittedName>
</protein>
<feature type="compositionally biased region" description="Low complexity" evidence="2">
    <location>
        <begin position="8"/>
        <end position="18"/>
    </location>
</feature>
<organism evidence="3 4">
    <name type="scientific">Juglans regia</name>
    <name type="common">English walnut</name>
    <dbReference type="NCBI Taxonomy" id="51240"/>
    <lineage>
        <taxon>Eukaryota</taxon>
        <taxon>Viridiplantae</taxon>
        <taxon>Streptophyta</taxon>
        <taxon>Embryophyta</taxon>
        <taxon>Tracheophyta</taxon>
        <taxon>Spermatophyta</taxon>
        <taxon>Magnoliopsida</taxon>
        <taxon>eudicotyledons</taxon>
        <taxon>Gunneridae</taxon>
        <taxon>Pentapetalae</taxon>
        <taxon>rosids</taxon>
        <taxon>fabids</taxon>
        <taxon>Fagales</taxon>
        <taxon>Juglandaceae</taxon>
        <taxon>Juglans</taxon>
    </lineage>
</organism>
<dbReference type="KEGG" id="jre:108998241"/>
<dbReference type="Gramene" id="Jr13_04030_p1">
    <property type="protein sequence ID" value="cds.Jr13_04030_p1"/>
    <property type="gene ID" value="Jr13_04030"/>
</dbReference>
<accession>A0A6P9DWJ9</accession>
<keyword evidence="3" id="KW-1185">Reference proteome</keyword>
<dbReference type="AlphaFoldDB" id="A0A6P9DWJ9"/>
<dbReference type="Proteomes" id="UP000235220">
    <property type="component" value="Chromosome 13"/>
</dbReference>
<evidence type="ECO:0000256" key="2">
    <source>
        <dbReference type="SAM" id="MobiDB-lite"/>
    </source>
</evidence>
<dbReference type="GeneID" id="108998241"/>
<feature type="region of interest" description="Disordered" evidence="2">
    <location>
        <begin position="1"/>
        <end position="23"/>
    </location>
</feature>
<keyword evidence="1" id="KW-0175">Coiled coil</keyword>
<name>A0A6P9DWJ9_JUGRE</name>
<feature type="coiled-coil region" evidence="1">
    <location>
        <begin position="87"/>
        <end position="118"/>
    </location>
</feature>
<reference evidence="4" key="1">
    <citation type="submission" date="2025-08" db="UniProtKB">
        <authorList>
            <consortium name="RefSeq"/>
        </authorList>
    </citation>
    <scope>IDENTIFICATION</scope>
    <source>
        <tissue evidence="4">Leaves</tissue>
    </source>
</reference>
<evidence type="ECO:0000313" key="4">
    <source>
        <dbReference type="RefSeq" id="XP_035540000.1"/>
    </source>
</evidence>
<evidence type="ECO:0000256" key="1">
    <source>
        <dbReference type="SAM" id="Coils"/>
    </source>
</evidence>